<keyword evidence="3" id="KW-1185">Reference proteome</keyword>
<protein>
    <submittedName>
        <fullName evidence="2">Curli production assembly/transport component CsgG</fullName>
    </submittedName>
</protein>
<dbReference type="EMBL" id="FMSV02000127">
    <property type="protein sequence ID" value="SEH04890.1"/>
    <property type="molecule type" value="Genomic_DNA"/>
</dbReference>
<dbReference type="RefSeq" id="WP_103918905.1">
    <property type="nucleotide sequence ID" value="NZ_FMSV02000127.1"/>
</dbReference>
<dbReference type="PROSITE" id="PS51257">
    <property type="entry name" value="PROKAR_LIPOPROTEIN"/>
    <property type="match status" value="1"/>
</dbReference>
<evidence type="ECO:0000256" key="1">
    <source>
        <dbReference type="SAM" id="SignalP"/>
    </source>
</evidence>
<evidence type="ECO:0000313" key="2">
    <source>
        <dbReference type="EMBL" id="SEH04890.1"/>
    </source>
</evidence>
<dbReference type="Proteomes" id="UP000236724">
    <property type="component" value="Unassembled WGS sequence"/>
</dbReference>
<dbReference type="OrthoDB" id="1110708at2"/>
<dbReference type="Pfam" id="PF03783">
    <property type="entry name" value="CsgG"/>
    <property type="match status" value="1"/>
</dbReference>
<dbReference type="Gene3D" id="3.40.50.10610">
    <property type="entry name" value="ABC-type transport auxiliary lipoprotein component"/>
    <property type="match status" value="1"/>
</dbReference>
<name>A0A1H6F447_9GAMM</name>
<feature type="chain" id="PRO_5014899634" evidence="1">
    <location>
        <begin position="21"/>
        <end position="295"/>
    </location>
</feature>
<accession>A0A1H6F447</accession>
<organism evidence="2 3">
    <name type="scientific">Candidatus Venteria ishoeyi</name>
    <dbReference type="NCBI Taxonomy" id="1899563"/>
    <lineage>
        <taxon>Bacteria</taxon>
        <taxon>Pseudomonadati</taxon>
        <taxon>Pseudomonadota</taxon>
        <taxon>Gammaproteobacteria</taxon>
        <taxon>Thiotrichales</taxon>
        <taxon>Thiotrichaceae</taxon>
        <taxon>Venteria</taxon>
    </lineage>
</organism>
<dbReference type="InterPro" id="IPR005534">
    <property type="entry name" value="Curli_assmbl/transp-comp_CsgG"/>
</dbReference>
<proteinExistence type="predicted"/>
<feature type="signal peptide" evidence="1">
    <location>
        <begin position="1"/>
        <end position="20"/>
    </location>
</feature>
<dbReference type="GO" id="GO:0030288">
    <property type="term" value="C:outer membrane-bounded periplasmic space"/>
    <property type="evidence" value="ECO:0007669"/>
    <property type="project" value="InterPro"/>
</dbReference>
<dbReference type="AlphaFoldDB" id="A0A1H6F447"/>
<evidence type="ECO:0000313" key="3">
    <source>
        <dbReference type="Proteomes" id="UP000236724"/>
    </source>
</evidence>
<reference evidence="2 3" key="1">
    <citation type="submission" date="2016-10" db="EMBL/GenBank/DDBJ databases">
        <authorList>
            <person name="de Groot N.N."/>
        </authorList>
    </citation>
    <scope>NUCLEOTIDE SEQUENCE [LARGE SCALE GENOMIC DNA]</scope>
    <source>
        <strain evidence="2">MBHS1</strain>
    </source>
</reference>
<gene>
    <name evidence="2" type="ORF">MBHS_00742</name>
</gene>
<sequence>MKILKTLSVATMACTLVACSDDSVKPTNEVYKKPTIGFVIKNSSVYSKGLECLGNLITQDGQAGNNGVTVSIGLIQDKTARQVQGSPLTQAASDMTLTAMTRVGAIDLVGTTDTRDILQYDLSSYDLNTMANTVSLSNVGSLIKSDVFITGAITEYNKDVRDRSWGMGIFGKLLGLDVSGDDSIINVSMDLRLVNPKTGRVLRSGQGQLLAISLQNNIVSSGFDTSATYASSSFGLTPHFSSRSADPQHLAIRELIERSVLILMGSLYGVNWQQCDSAQAPPPPQAPTSKGLGSF</sequence>
<keyword evidence="1" id="KW-0732">Signal</keyword>